<comment type="cofactor">
    <cofactor evidence="9">
        <name>Mg(2+)</name>
        <dbReference type="ChEBI" id="CHEBI:18420"/>
    </cofactor>
</comment>
<keyword evidence="9" id="KW-0808">Transferase</keyword>
<dbReference type="Pfam" id="PF03454">
    <property type="entry name" value="MoeA_C"/>
    <property type="match status" value="1"/>
</dbReference>
<dbReference type="EMBL" id="PEBX01000027">
    <property type="protein sequence ID" value="PTQ56475.1"/>
    <property type="molecule type" value="Genomic_DNA"/>
</dbReference>
<dbReference type="Pfam" id="PF03453">
    <property type="entry name" value="MoeA_N"/>
    <property type="match status" value="1"/>
</dbReference>
<dbReference type="Gene3D" id="3.40.190.10">
    <property type="entry name" value="Periplasmic binding protein-like II"/>
    <property type="match status" value="1"/>
</dbReference>
<dbReference type="CDD" id="cd00887">
    <property type="entry name" value="MoeA"/>
    <property type="match status" value="1"/>
</dbReference>
<comment type="function">
    <text evidence="1 9">Catalyzes the insertion of molybdate into adenylated molybdopterin with the concomitant release of AMP.</text>
</comment>
<dbReference type="UniPathway" id="UPA00344"/>
<evidence type="ECO:0000313" key="11">
    <source>
        <dbReference type="EMBL" id="PTQ56475.1"/>
    </source>
</evidence>
<dbReference type="Gene3D" id="2.170.190.11">
    <property type="entry name" value="Molybdopterin biosynthesis moea protein, domain 3"/>
    <property type="match status" value="1"/>
</dbReference>
<evidence type="ECO:0000313" key="12">
    <source>
        <dbReference type="Proteomes" id="UP000244338"/>
    </source>
</evidence>
<feature type="domain" description="MoaB/Mog" evidence="10">
    <location>
        <begin position="178"/>
        <end position="317"/>
    </location>
</feature>
<dbReference type="InterPro" id="IPR005111">
    <property type="entry name" value="MoeA_C_domain_IV"/>
</dbReference>
<dbReference type="GO" id="GO:0046872">
    <property type="term" value="F:metal ion binding"/>
    <property type="evidence" value="ECO:0007669"/>
    <property type="project" value="UniProtKB-UniRule"/>
</dbReference>
<keyword evidence="9" id="KW-0479">Metal-binding</keyword>
<gene>
    <name evidence="11" type="ORF">BSOLF_0182</name>
</gene>
<name>A0A2R6Y1F8_9BACL</name>
<dbReference type="NCBIfam" id="NF011068">
    <property type="entry name" value="PRK14498.1"/>
    <property type="match status" value="1"/>
</dbReference>
<dbReference type="EC" id="2.10.1.1" evidence="4 9"/>
<accession>A0A2R6Y1F8</accession>
<protein>
    <recommendedName>
        <fullName evidence="5 9">Molybdopterin molybdenumtransferase</fullName>
        <ecNumber evidence="4 9">2.10.1.1</ecNumber>
    </recommendedName>
</protein>
<dbReference type="Gene3D" id="3.90.105.10">
    <property type="entry name" value="Molybdopterin biosynthesis moea protein, domain 2"/>
    <property type="match status" value="1"/>
</dbReference>
<dbReference type="InterPro" id="IPR038987">
    <property type="entry name" value="MoeA-like"/>
</dbReference>
<keyword evidence="7 9" id="KW-0501">Molybdenum cofactor biosynthesis</keyword>
<comment type="caution">
    <text evidence="11">The sequence shown here is derived from an EMBL/GenBank/DDBJ whole genome shotgun (WGS) entry which is preliminary data.</text>
</comment>
<dbReference type="PANTHER" id="PTHR10192">
    <property type="entry name" value="MOLYBDOPTERIN BIOSYNTHESIS PROTEIN"/>
    <property type="match status" value="1"/>
</dbReference>
<evidence type="ECO:0000256" key="5">
    <source>
        <dbReference type="ARBA" id="ARBA00021108"/>
    </source>
</evidence>
<dbReference type="Gene3D" id="3.40.980.10">
    <property type="entry name" value="MoaB/Mog-like domain"/>
    <property type="match status" value="1"/>
</dbReference>
<reference evidence="12" key="1">
    <citation type="journal article" date="2018" name="Sci. Rep.">
        <title>Lignite coal burning seam in the remote Altai Mountains harbors a hydrogen-driven thermophilic microbial community.</title>
        <authorList>
            <person name="Kadnikov V.V."/>
            <person name="Mardanov A.V."/>
            <person name="Ivasenko D.A."/>
            <person name="Antsiferov D.V."/>
            <person name="Beletsky A.V."/>
            <person name="Karnachuk O.V."/>
            <person name="Ravin N.V."/>
        </authorList>
    </citation>
    <scope>NUCLEOTIDE SEQUENCE [LARGE SCALE GENOMIC DNA]</scope>
</reference>
<comment type="similarity">
    <text evidence="3 9">Belongs to the MoeA family.</text>
</comment>
<dbReference type="Proteomes" id="UP000244338">
    <property type="component" value="Unassembled WGS sequence"/>
</dbReference>
<dbReference type="Gene3D" id="2.40.340.10">
    <property type="entry name" value="MoeA, C-terminal, domain IV"/>
    <property type="match status" value="1"/>
</dbReference>
<dbReference type="InterPro" id="IPR024370">
    <property type="entry name" value="PBP_domain"/>
</dbReference>
<comment type="pathway">
    <text evidence="2 9">Cofactor biosynthesis; molybdopterin biosynthesis.</text>
</comment>
<dbReference type="InterPro" id="IPR036688">
    <property type="entry name" value="MoeA_C_domain_IV_sf"/>
</dbReference>
<organism evidence="11 12">
    <name type="scientific">Candidatus Carbonibacillus altaicus</name>
    <dbReference type="NCBI Taxonomy" id="2163959"/>
    <lineage>
        <taxon>Bacteria</taxon>
        <taxon>Bacillati</taxon>
        <taxon>Bacillota</taxon>
        <taxon>Bacilli</taxon>
        <taxon>Bacillales</taxon>
        <taxon>Candidatus Carbonibacillus</taxon>
    </lineage>
</organism>
<dbReference type="SUPFAM" id="SSF53850">
    <property type="entry name" value="Periplasmic binding protein-like II"/>
    <property type="match status" value="1"/>
</dbReference>
<evidence type="ECO:0000259" key="10">
    <source>
        <dbReference type="SMART" id="SM00852"/>
    </source>
</evidence>
<dbReference type="SUPFAM" id="SSF63882">
    <property type="entry name" value="MoeA N-terminal region -like"/>
    <property type="match status" value="1"/>
</dbReference>
<sequence>MMKDLHERHVYLTDQPLKDAQARFLEEAKITLRTETIPVTEALHRVTAEDVYARVSMPNYHASAMDGIAVLARHTYGASERAPVRLPKDAYVWVNTGDALPKGTDAVIMIEDLHLLDDGSVELIEPVHPWQHIRPIGEDVVTGEMLVPLYHALKSYDLAALLAGGITEVKVFARPRVAILPTGDELIPPSTTVRPGEIIEFNSTMLAAEVRDAGGYAHVFAIVQDDPKALEAAVGEALKAYDIVLVNAGSSAGGKDHTRHVFERFGRVLTHGVATRPGKPVVLAVSDEGKKPLVGIPGYPVSAYLAMRWFVRPLLYRVLGQQPPEAVRVKARLGRRIVSQMGTSDFIRVSLGEVSGRLVANPLSRAAGVTTSLVRADGLITVPPEVLGYEQGETVEVELFHPLEAIKNKIVVTGSHDLTLDVITSLLRQKHPELSIASHHVGSMGGLLAIEKGETHVAGIHLLDPATGVYNIPFIERYVRSRSVILVHLVGRVQGWIVPKNNPRGIHSVHDLLQENLIFINRQRGSGTRILLDSWLKKEGIEASKIYGYTQEAVSHLAVAAQVASGEADVGLGILSAARAFDLDFIPLAEESYALLFDRSFAESWRGLELLNVIRSDAFKQAVHALGGYDTARTGEVVYERG</sequence>
<keyword evidence="6 9" id="KW-0500">Molybdenum</keyword>
<dbReference type="PANTHER" id="PTHR10192:SF16">
    <property type="entry name" value="MOLYBDOPTERIN MOLYBDENUMTRANSFERASE"/>
    <property type="match status" value="1"/>
</dbReference>
<dbReference type="FunFam" id="2.40.340.10:FF:000005">
    <property type="entry name" value="Molybdopterin molybdenumtransferase MoeA"/>
    <property type="match status" value="1"/>
</dbReference>
<dbReference type="Pfam" id="PF00994">
    <property type="entry name" value="MoCF_biosynth"/>
    <property type="match status" value="1"/>
</dbReference>
<proteinExistence type="inferred from homology"/>
<evidence type="ECO:0000256" key="7">
    <source>
        <dbReference type="ARBA" id="ARBA00023150"/>
    </source>
</evidence>
<keyword evidence="9" id="KW-0460">Magnesium</keyword>
<evidence type="ECO:0000256" key="3">
    <source>
        <dbReference type="ARBA" id="ARBA00010763"/>
    </source>
</evidence>
<evidence type="ECO:0000256" key="9">
    <source>
        <dbReference type="RuleBase" id="RU365090"/>
    </source>
</evidence>
<evidence type="ECO:0000256" key="8">
    <source>
        <dbReference type="ARBA" id="ARBA00047317"/>
    </source>
</evidence>
<dbReference type="Pfam" id="PF12727">
    <property type="entry name" value="PBP_like"/>
    <property type="match status" value="1"/>
</dbReference>
<dbReference type="SMART" id="SM00852">
    <property type="entry name" value="MoCF_biosynth"/>
    <property type="match status" value="1"/>
</dbReference>
<dbReference type="GO" id="GO:0006777">
    <property type="term" value="P:Mo-molybdopterin cofactor biosynthetic process"/>
    <property type="evidence" value="ECO:0007669"/>
    <property type="project" value="UniProtKB-UniRule"/>
</dbReference>
<evidence type="ECO:0000256" key="6">
    <source>
        <dbReference type="ARBA" id="ARBA00022505"/>
    </source>
</evidence>
<dbReference type="InterPro" id="IPR001453">
    <property type="entry name" value="MoaB/Mog_dom"/>
</dbReference>
<dbReference type="InterPro" id="IPR036135">
    <property type="entry name" value="MoeA_linker/N_sf"/>
</dbReference>
<comment type="catalytic activity">
    <reaction evidence="8">
        <text>adenylyl-molybdopterin + molybdate = Mo-molybdopterin + AMP + H(+)</text>
        <dbReference type="Rhea" id="RHEA:35047"/>
        <dbReference type="ChEBI" id="CHEBI:15378"/>
        <dbReference type="ChEBI" id="CHEBI:36264"/>
        <dbReference type="ChEBI" id="CHEBI:62727"/>
        <dbReference type="ChEBI" id="CHEBI:71302"/>
        <dbReference type="ChEBI" id="CHEBI:456215"/>
        <dbReference type="EC" id="2.10.1.1"/>
    </reaction>
</comment>
<evidence type="ECO:0000256" key="4">
    <source>
        <dbReference type="ARBA" id="ARBA00013269"/>
    </source>
</evidence>
<dbReference type="InterPro" id="IPR005110">
    <property type="entry name" value="MoeA_linker/N"/>
</dbReference>
<dbReference type="GO" id="GO:0005829">
    <property type="term" value="C:cytosol"/>
    <property type="evidence" value="ECO:0007669"/>
    <property type="project" value="TreeGrafter"/>
</dbReference>
<dbReference type="SUPFAM" id="SSF53218">
    <property type="entry name" value="Molybdenum cofactor biosynthesis proteins"/>
    <property type="match status" value="1"/>
</dbReference>
<evidence type="ECO:0000256" key="2">
    <source>
        <dbReference type="ARBA" id="ARBA00005046"/>
    </source>
</evidence>
<dbReference type="GO" id="GO:0061599">
    <property type="term" value="F:molybdopterin molybdotransferase activity"/>
    <property type="evidence" value="ECO:0007669"/>
    <property type="project" value="UniProtKB-UniRule"/>
</dbReference>
<dbReference type="AlphaFoldDB" id="A0A2R6Y1F8"/>
<dbReference type="InterPro" id="IPR036425">
    <property type="entry name" value="MoaB/Mog-like_dom_sf"/>
</dbReference>
<dbReference type="SUPFAM" id="SSF63867">
    <property type="entry name" value="MoeA C-terminal domain-like"/>
    <property type="match status" value="1"/>
</dbReference>
<evidence type="ECO:0000256" key="1">
    <source>
        <dbReference type="ARBA" id="ARBA00002901"/>
    </source>
</evidence>